<reference evidence="8" key="1">
    <citation type="submission" date="2015-10" db="EMBL/GenBank/DDBJ databases">
        <authorList>
            <person name="Gilbert D.G."/>
        </authorList>
    </citation>
    <scope>NUCLEOTIDE SEQUENCE</scope>
</reference>
<comment type="cofactor">
    <cofactor evidence="2">
        <name>pyridoxal 5'-phosphate</name>
        <dbReference type="ChEBI" id="CHEBI:597326"/>
    </cofactor>
</comment>
<gene>
    <name evidence="8" type="ORF">MGWOODY_Tha366</name>
</gene>
<dbReference type="Pfam" id="PF01168">
    <property type="entry name" value="Ala_racemase_N"/>
    <property type="match status" value="1"/>
</dbReference>
<dbReference type="CDD" id="cd06827">
    <property type="entry name" value="PLPDE_III_AR_proteobact"/>
    <property type="match status" value="1"/>
</dbReference>
<dbReference type="Gene3D" id="3.20.20.10">
    <property type="entry name" value="Alanine racemase"/>
    <property type="match status" value="1"/>
</dbReference>
<dbReference type="HAMAP" id="MF_01201">
    <property type="entry name" value="Ala_racemase"/>
    <property type="match status" value="1"/>
</dbReference>
<sequence>MTRPVRALLKWSNLRHNYRVAKRRAAALAYAVIKANGYGHGLEACANALASEADGFAVACVDEGVRIRSAGFDHPILVLQGAYNAEEWQVAADLGLQLVVHHEQQLQDCQGLEFRYPVPVWLKINSGMNRLGIRVDDANSIIIQIEANDNLQLVHVMSHFATADEADDAFFTEQRQIMLKHDWPVPLSLSNSAALMRDESIAEAVSRPGIMLYGSSPLAEKTASELDLRPVMSLQSALISTHEVAAGEGVGYGHSWVAERDTRVGVVAIGYGDGYPRHAPVGTPVNVAGVECPLIGRVSMDMITVDITDVPTAQIGSSVQLWGELVDIDRVAALCGTIGYELYCQVTPRVPRVTLQ</sequence>
<dbReference type="Gene3D" id="2.40.37.10">
    <property type="entry name" value="Lyase, Ornithine Decarboxylase, Chain A, domain 1"/>
    <property type="match status" value="1"/>
</dbReference>
<proteinExistence type="inferred from homology"/>
<feature type="domain" description="Alanine racemase C-terminal" evidence="7">
    <location>
        <begin position="231"/>
        <end position="355"/>
    </location>
</feature>
<evidence type="ECO:0000256" key="1">
    <source>
        <dbReference type="ARBA" id="ARBA00000316"/>
    </source>
</evidence>
<protein>
    <recommendedName>
        <fullName evidence="4">alanine racemase</fullName>
        <ecNumber evidence="4">5.1.1.1</ecNumber>
    </recommendedName>
</protein>
<comment type="similarity">
    <text evidence="3">Belongs to the alanine racemase family.</text>
</comment>
<evidence type="ECO:0000256" key="5">
    <source>
        <dbReference type="ARBA" id="ARBA00022898"/>
    </source>
</evidence>
<evidence type="ECO:0000256" key="3">
    <source>
        <dbReference type="ARBA" id="ARBA00007880"/>
    </source>
</evidence>
<dbReference type="InterPro" id="IPR001608">
    <property type="entry name" value="Ala_racemase_N"/>
</dbReference>
<dbReference type="GO" id="GO:0030632">
    <property type="term" value="P:D-alanine biosynthetic process"/>
    <property type="evidence" value="ECO:0007669"/>
    <property type="project" value="TreeGrafter"/>
</dbReference>
<dbReference type="PANTHER" id="PTHR30511:SF0">
    <property type="entry name" value="ALANINE RACEMASE, CATABOLIC-RELATED"/>
    <property type="match status" value="1"/>
</dbReference>
<keyword evidence="5" id="KW-0663">Pyridoxal phosphate</keyword>
<accession>A0A161K074</accession>
<dbReference type="InterPro" id="IPR000821">
    <property type="entry name" value="Ala_racemase"/>
</dbReference>
<dbReference type="PRINTS" id="PR00992">
    <property type="entry name" value="ALARACEMASE"/>
</dbReference>
<dbReference type="GO" id="GO:0030170">
    <property type="term" value="F:pyridoxal phosphate binding"/>
    <property type="evidence" value="ECO:0007669"/>
    <property type="project" value="TreeGrafter"/>
</dbReference>
<dbReference type="SUPFAM" id="SSF51419">
    <property type="entry name" value="PLP-binding barrel"/>
    <property type="match status" value="1"/>
</dbReference>
<dbReference type="Pfam" id="PF00842">
    <property type="entry name" value="Ala_racemase_C"/>
    <property type="match status" value="1"/>
</dbReference>
<dbReference type="SUPFAM" id="SSF50621">
    <property type="entry name" value="Alanine racemase C-terminal domain-like"/>
    <property type="match status" value="1"/>
</dbReference>
<comment type="catalytic activity">
    <reaction evidence="1">
        <text>L-alanine = D-alanine</text>
        <dbReference type="Rhea" id="RHEA:20249"/>
        <dbReference type="ChEBI" id="CHEBI:57416"/>
        <dbReference type="ChEBI" id="CHEBI:57972"/>
        <dbReference type="EC" id="5.1.1.1"/>
    </reaction>
</comment>
<dbReference type="PANTHER" id="PTHR30511">
    <property type="entry name" value="ALANINE RACEMASE"/>
    <property type="match status" value="1"/>
</dbReference>
<dbReference type="GO" id="GO:0005829">
    <property type="term" value="C:cytosol"/>
    <property type="evidence" value="ECO:0007669"/>
    <property type="project" value="TreeGrafter"/>
</dbReference>
<keyword evidence="6 8" id="KW-0413">Isomerase</keyword>
<dbReference type="InterPro" id="IPR011079">
    <property type="entry name" value="Ala_racemase_C"/>
</dbReference>
<dbReference type="EMBL" id="CZQC01000073">
    <property type="protein sequence ID" value="CUS43016.1"/>
    <property type="molecule type" value="Genomic_DNA"/>
</dbReference>
<evidence type="ECO:0000313" key="8">
    <source>
        <dbReference type="EMBL" id="CUS43016.1"/>
    </source>
</evidence>
<evidence type="ECO:0000256" key="4">
    <source>
        <dbReference type="ARBA" id="ARBA00013089"/>
    </source>
</evidence>
<dbReference type="FunFam" id="3.20.20.10:FF:000002">
    <property type="entry name" value="Alanine racemase"/>
    <property type="match status" value="1"/>
</dbReference>
<dbReference type="EC" id="5.1.1.1" evidence="4"/>
<dbReference type="InterPro" id="IPR029066">
    <property type="entry name" value="PLP-binding_barrel"/>
</dbReference>
<dbReference type="AlphaFoldDB" id="A0A161K074"/>
<dbReference type="InterPro" id="IPR020622">
    <property type="entry name" value="Ala_racemase_pyridoxalP-BS"/>
</dbReference>
<organism evidence="8">
    <name type="scientific">hydrothermal vent metagenome</name>
    <dbReference type="NCBI Taxonomy" id="652676"/>
    <lineage>
        <taxon>unclassified sequences</taxon>
        <taxon>metagenomes</taxon>
        <taxon>ecological metagenomes</taxon>
    </lineage>
</organism>
<dbReference type="PROSITE" id="PS00395">
    <property type="entry name" value="ALANINE_RACEMASE"/>
    <property type="match status" value="1"/>
</dbReference>
<evidence type="ECO:0000259" key="7">
    <source>
        <dbReference type="SMART" id="SM01005"/>
    </source>
</evidence>
<dbReference type="FunFam" id="2.40.37.10:FF:000002">
    <property type="entry name" value="Alanine racemase"/>
    <property type="match status" value="1"/>
</dbReference>
<name>A0A161K074_9ZZZZ</name>
<dbReference type="InterPro" id="IPR009006">
    <property type="entry name" value="Ala_racemase/Decarboxylase_C"/>
</dbReference>
<evidence type="ECO:0000256" key="2">
    <source>
        <dbReference type="ARBA" id="ARBA00001933"/>
    </source>
</evidence>
<dbReference type="GO" id="GO:0008784">
    <property type="term" value="F:alanine racemase activity"/>
    <property type="evidence" value="ECO:0007669"/>
    <property type="project" value="UniProtKB-EC"/>
</dbReference>
<evidence type="ECO:0000256" key="6">
    <source>
        <dbReference type="ARBA" id="ARBA00023235"/>
    </source>
</evidence>
<dbReference type="NCBIfam" id="TIGR00492">
    <property type="entry name" value="alr"/>
    <property type="match status" value="1"/>
</dbReference>
<dbReference type="SMART" id="SM01005">
    <property type="entry name" value="Ala_racemase_C"/>
    <property type="match status" value="1"/>
</dbReference>